<reference evidence="3 4" key="1">
    <citation type="submission" date="2019-10" db="EMBL/GenBank/DDBJ databases">
        <authorList>
            <person name="Dong K."/>
        </authorList>
    </citation>
    <scope>NUCLEOTIDE SEQUENCE [LARGE SCALE GENOMIC DNA]</scope>
    <source>
        <strain evidence="2">Dk386</strain>
        <strain evidence="3">dk386</strain>
        <strain evidence="4">dk771</strain>
        <strain evidence="1">Dk771</strain>
    </source>
</reference>
<accession>A0A5Q0P238</accession>
<evidence type="ECO:0000313" key="2">
    <source>
        <dbReference type="EMBL" id="QGA11155.1"/>
    </source>
</evidence>
<evidence type="ECO:0000313" key="3">
    <source>
        <dbReference type="Proteomes" id="UP000327478"/>
    </source>
</evidence>
<evidence type="ECO:0000313" key="4">
    <source>
        <dbReference type="Proteomes" id="UP000480556"/>
    </source>
</evidence>
<dbReference type="EMBL" id="WITK01000002">
    <property type="protein sequence ID" value="MQW91296.1"/>
    <property type="molecule type" value="Genomic_DNA"/>
</dbReference>
<organism evidence="1 4">
    <name type="scientific">Acinetobacter wanghuae</name>
    <dbReference type="NCBI Taxonomy" id="2662362"/>
    <lineage>
        <taxon>Bacteria</taxon>
        <taxon>Pseudomonadati</taxon>
        <taxon>Pseudomonadota</taxon>
        <taxon>Gammaproteobacteria</taxon>
        <taxon>Moraxellales</taxon>
        <taxon>Moraxellaceae</taxon>
        <taxon>Acinetobacter</taxon>
    </lineage>
</organism>
<dbReference type="Pfam" id="PF11042">
    <property type="entry name" value="DUF2750"/>
    <property type="match status" value="1"/>
</dbReference>
<dbReference type="EMBL" id="CP045650">
    <property type="protein sequence ID" value="QGA11155.1"/>
    <property type="molecule type" value="Genomic_DNA"/>
</dbReference>
<evidence type="ECO:0000313" key="1">
    <source>
        <dbReference type="EMBL" id="MQW91296.1"/>
    </source>
</evidence>
<dbReference type="Proteomes" id="UP000480556">
    <property type="component" value="Unassembled WGS sequence"/>
</dbReference>
<dbReference type="Proteomes" id="UP000327478">
    <property type="component" value="Chromosome"/>
</dbReference>
<name>A0A5Q0P238_9GAMM</name>
<gene>
    <name evidence="2" type="ORF">GFH30_07035</name>
    <name evidence="1" type="ORF">GHJ48_02565</name>
</gene>
<protein>
    <submittedName>
        <fullName evidence="1">DUF2750 domain-containing protein</fullName>
    </submittedName>
</protein>
<dbReference type="AlphaFoldDB" id="A0A5Q0P238"/>
<sequence length="124" mass="14655">MKFIATYKPISQDLFLKITLLKSMMYCGVLWGLYQDGWAMTRDQGDAIFPFWLSPVQAEKYAKQHWPNYTVRKIRADDFNHALLPTLERLDVIPALYTSKHQKLKLTPLQMTHFFFSTPRLHFS</sequence>
<dbReference type="InterPro" id="IPR021284">
    <property type="entry name" value="DUF2750"/>
</dbReference>
<keyword evidence="3" id="KW-1185">Reference proteome</keyword>
<proteinExistence type="predicted"/>
<dbReference type="RefSeq" id="WP_153371549.1">
    <property type="nucleotide sequence ID" value="NZ_CP045650.1"/>
</dbReference>